<comment type="similarity">
    <text evidence="1">Belongs to the staphylococcal/streptococcal toxin family.</text>
</comment>
<dbReference type="SUPFAM" id="SSF50203">
    <property type="entry name" value="Bacterial enterotoxins"/>
    <property type="match status" value="1"/>
</dbReference>
<organism evidence="9 10">
    <name type="scientific">Staphylococcus lutrae</name>
    <dbReference type="NCBI Taxonomy" id="155085"/>
    <lineage>
        <taxon>Bacteria</taxon>
        <taxon>Bacillati</taxon>
        <taxon>Bacillota</taxon>
        <taxon>Bacilli</taxon>
        <taxon>Bacillales</taxon>
        <taxon>Staphylococcaceae</taxon>
        <taxon>Staphylococcus</taxon>
    </lineage>
</organism>
<evidence type="ECO:0000256" key="6">
    <source>
        <dbReference type="PIRSR" id="PIRSR613307-50"/>
    </source>
</evidence>
<accession>A0AAC9RVL4</accession>
<evidence type="ECO:0000256" key="4">
    <source>
        <dbReference type="ARBA" id="ARBA00022729"/>
    </source>
</evidence>
<dbReference type="InterPro" id="IPR006126">
    <property type="entry name" value="Staph/Strept_toxin_CS"/>
</dbReference>
<keyword evidence="10" id="KW-1185">Reference proteome</keyword>
<keyword evidence="6" id="KW-1015">Disulfide bond</keyword>
<evidence type="ECO:0000313" key="10">
    <source>
        <dbReference type="Proteomes" id="UP000242864"/>
    </source>
</evidence>
<dbReference type="InterPro" id="IPR006173">
    <property type="entry name" value="Staph_tox_OB"/>
</dbReference>
<dbReference type="InterPro" id="IPR016091">
    <property type="entry name" value="SuperAg_toxin_C"/>
</dbReference>
<dbReference type="PRINTS" id="PR00279">
    <property type="entry name" value="BACTRLTOXIN"/>
</dbReference>
<evidence type="ECO:0000313" key="9">
    <source>
        <dbReference type="EMBL" id="ARJ51760.1"/>
    </source>
</evidence>
<protein>
    <submittedName>
        <fullName evidence="9">Exotoxin</fullName>
    </submittedName>
</protein>
<dbReference type="KEGG" id="slz:B5P37_10755"/>
<dbReference type="InterPro" id="IPR008992">
    <property type="entry name" value="Enterotoxin"/>
</dbReference>
<proteinExistence type="inferred from homology"/>
<dbReference type="Pfam" id="PF01123">
    <property type="entry name" value="Stap_Strp_toxin"/>
    <property type="match status" value="1"/>
</dbReference>
<dbReference type="PRINTS" id="PR01898">
    <property type="entry name" value="SAGSUPRFAMLY"/>
</dbReference>
<dbReference type="InterPro" id="IPR006177">
    <property type="entry name" value="Toxin_bac"/>
</dbReference>
<feature type="disulfide bond" evidence="6">
    <location>
        <begin position="117"/>
        <end position="134"/>
    </location>
</feature>
<dbReference type="InterPro" id="IPR006123">
    <property type="entry name" value="Toxin_b-grasp_Staph/Strep"/>
</dbReference>
<dbReference type="Gene3D" id="2.40.50.110">
    <property type="match status" value="1"/>
</dbReference>
<dbReference type="PROSITE" id="PS00278">
    <property type="entry name" value="STAPH_STREP_TOXIN_2"/>
    <property type="match status" value="1"/>
</dbReference>
<evidence type="ECO:0000259" key="8">
    <source>
        <dbReference type="Pfam" id="PF02876"/>
    </source>
</evidence>
<name>A0AAC9RVL4_9STAP</name>
<dbReference type="Gene3D" id="3.10.20.120">
    <property type="match status" value="1"/>
</dbReference>
<evidence type="ECO:0000259" key="7">
    <source>
        <dbReference type="Pfam" id="PF01123"/>
    </source>
</evidence>
<dbReference type="EMBL" id="CP020773">
    <property type="protein sequence ID" value="ARJ51760.1"/>
    <property type="molecule type" value="Genomic_DNA"/>
</dbReference>
<gene>
    <name evidence="9" type="ORF">B5P37_10755</name>
</gene>
<dbReference type="Pfam" id="PF02876">
    <property type="entry name" value="Stap_Strp_tox_C"/>
    <property type="match status" value="1"/>
</dbReference>
<feature type="domain" description="Staphylococcal/Streptococcal toxin OB-fold" evidence="7">
    <location>
        <begin position="50"/>
        <end position="141"/>
    </location>
</feature>
<evidence type="ECO:0000256" key="1">
    <source>
        <dbReference type="ARBA" id="ARBA00008401"/>
    </source>
</evidence>
<dbReference type="InterPro" id="IPR013307">
    <property type="entry name" value="Superantigen_bac"/>
</dbReference>
<keyword evidence="4" id="KW-0732">Signal</keyword>
<dbReference type="GO" id="GO:0005576">
    <property type="term" value="C:extracellular region"/>
    <property type="evidence" value="ECO:0007669"/>
    <property type="project" value="InterPro"/>
</dbReference>
<dbReference type="GO" id="GO:0090729">
    <property type="term" value="F:toxin activity"/>
    <property type="evidence" value="ECO:0007669"/>
    <property type="project" value="UniProtKB-KW"/>
</dbReference>
<keyword evidence="3" id="KW-0800">Toxin</keyword>
<feature type="domain" description="Staphylococcal/Streptococcal toxin beta-grasp" evidence="8">
    <location>
        <begin position="154"/>
        <end position="256"/>
    </location>
</feature>
<evidence type="ECO:0000256" key="3">
    <source>
        <dbReference type="ARBA" id="ARBA00022656"/>
    </source>
</evidence>
<evidence type="ECO:0000256" key="5">
    <source>
        <dbReference type="ARBA" id="ARBA00022861"/>
    </source>
</evidence>
<dbReference type="AlphaFoldDB" id="A0AAC9RVL4"/>
<sequence>MFKKSFFSIVITIFILILCYIPITNAQPDPKPEELNKVSEYKKNKGTMGNIEVLYMNTPIMAENIKNTRQFLQHDLIFPISYSGYKEVRTELANKALADKYKNNQVDVFGVPYYYTCLVPKNETDEKIIFNGVCMYGGLTLHSSDNTNSNGIVVSATVDNRQKFSFIINTNKVNVTVQELDYKVRNWLTREKKLYERDGSAFETGYIKFIEKDHESFWYDLFPNKDLVPFIPYKFINIYGDNKTVDSSAIRIEVHLTTIKGSM</sequence>
<evidence type="ECO:0000256" key="2">
    <source>
        <dbReference type="ARBA" id="ARBA00022633"/>
    </source>
</evidence>
<dbReference type="RefSeq" id="WP_085238210.1">
    <property type="nucleotide sequence ID" value="NZ_CP020773.1"/>
</dbReference>
<keyword evidence="2" id="KW-0766">Superantigen</keyword>
<dbReference type="SUPFAM" id="SSF54334">
    <property type="entry name" value="Superantigen toxins, C-terminal domain"/>
    <property type="match status" value="1"/>
</dbReference>
<keyword evidence="5" id="KW-0260">Enterotoxin</keyword>
<reference evidence="9 10" key="1">
    <citation type="submission" date="2017-04" db="EMBL/GenBank/DDBJ databases">
        <authorList>
            <person name="Veseli I.A."/>
            <person name="Tang C."/>
            <person name="Pombert J.-F."/>
        </authorList>
    </citation>
    <scope>NUCLEOTIDE SEQUENCE [LARGE SCALE GENOMIC DNA]</scope>
    <source>
        <strain evidence="9 10">ATCC 700373</strain>
    </source>
</reference>
<dbReference type="Proteomes" id="UP000242864">
    <property type="component" value="Chromosome"/>
</dbReference>